<dbReference type="Proteomes" id="UP000006911">
    <property type="component" value="Unassembled WGS sequence"/>
</dbReference>
<evidence type="ECO:0000313" key="3">
    <source>
        <dbReference type="Proteomes" id="UP000006911"/>
    </source>
</evidence>
<name>D5G8C8_TUBMM</name>
<proteinExistence type="predicted"/>
<keyword evidence="3" id="KW-1185">Reference proteome</keyword>
<dbReference type="HOGENOM" id="CLU_3413178_0_0_1"/>
<dbReference type="KEGG" id="tml:GSTUM_00004744001"/>
<organism evidence="2 3">
    <name type="scientific">Tuber melanosporum (strain Mel28)</name>
    <name type="common">Perigord black truffle</name>
    <dbReference type="NCBI Taxonomy" id="656061"/>
    <lineage>
        <taxon>Eukaryota</taxon>
        <taxon>Fungi</taxon>
        <taxon>Dikarya</taxon>
        <taxon>Ascomycota</taxon>
        <taxon>Pezizomycotina</taxon>
        <taxon>Pezizomycetes</taxon>
        <taxon>Pezizales</taxon>
        <taxon>Tuberaceae</taxon>
        <taxon>Tuber</taxon>
    </lineage>
</organism>
<accession>D5G8C8</accession>
<dbReference type="InParanoid" id="D5G8C8"/>
<feature type="compositionally biased region" description="Polar residues" evidence="1">
    <location>
        <begin position="18"/>
        <end position="28"/>
    </location>
</feature>
<sequence>MQMARGKLVDERHMTTPRYPNSGIQGNG</sequence>
<dbReference type="EMBL" id="FN430042">
    <property type="protein sequence ID" value="CAZ80771.1"/>
    <property type="molecule type" value="Genomic_DNA"/>
</dbReference>
<evidence type="ECO:0000256" key="1">
    <source>
        <dbReference type="SAM" id="MobiDB-lite"/>
    </source>
</evidence>
<reference evidence="2 3" key="1">
    <citation type="journal article" date="2010" name="Nature">
        <title>Perigord black truffle genome uncovers evolutionary origins and mechanisms of symbiosis.</title>
        <authorList>
            <person name="Martin F."/>
            <person name="Kohler A."/>
            <person name="Murat C."/>
            <person name="Balestrini R."/>
            <person name="Coutinho P.M."/>
            <person name="Jaillon O."/>
            <person name="Montanini B."/>
            <person name="Morin E."/>
            <person name="Noel B."/>
            <person name="Percudani R."/>
            <person name="Porcel B."/>
            <person name="Rubini A."/>
            <person name="Amicucci A."/>
            <person name="Amselem J."/>
            <person name="Anthouard V."/>
            <person name="Arcioni S."/>
            <person name="Artiguenave F."/>
            <person name="Aury J.M."/>
            <person name="Ballario P."/>
            <person name="Bolchi A."/>
            <person name="Brenna A."/>
            <person name="Brun A."/>
            <person name="Buee M."/>
            <person name="Cantarel B."/>
            <person name="Chevalier G."/>
            <person name="Couloux A."/>
            <person name="Da Silva C."/>
            <person name="Denoeud F."/>
            <person name="Duplessis S."/>
            <person name="Ghignone S."/>
            <person name="Hilselberger B."/>
            <person name="Iotti M."/>
            <person name="Marcais B."/>
            <person name="Mello A."/>
            <person name="Miranda M."/>
            <person name="Pacioni G."/>
            <person name="Quesneville H."/>
            <person name="Riccioni C."/>
            <person name="Ruotolo R."/>
            <person name="Splivallo R."/>
            <person name="Stocchi V."/>
            <person name="Tisserant E."/>
            <person name="Viscomi A.R."/>
            <person name="Zambonelli A."/>
            <person name="Zampieri E."/>
            <person name="Henrissat B."/>
            <person name="Lebrun M.H."/>
            <person name="Paolocci F."/>
            <person name="Bonfante P."/>
            <person name="Ottonello S."/>
            <person name="Wincker P."/>
        </authorList>
    </citation>
    <scope>NUCLEOTIDE SEQUENCE [LARGE SCALE GENOMIC DNA]</scope>
    <source>
        <strain evidence="2 3">Mel28</strain>
    </source>
</reference>
<feature type="region of interest" description="Disordered" evidence="1">
    <location>
        <begin position="1"/>
        <end position="28"/>
    </location>
</feature>
<dbReference type="AlphaFoldDB" id="D5G8C8"/>
<evidence type="ECO:0000313" key="2">
    <source>
        <dbReference type="EMBL" id="CAZ80771.1"/>
    </source>
</evidence>
<gene>
    <name evidence="2" type="ORF">GSTUM_00004744001</name>
</gene>
<protein>
    <submittedName>
        <fullName evidence="2">(Perigord truffle) hypothetical protein</fullName>
    </submittedName>
</protein>